<reference evidence="3 4" key="1">
    <citation type="submission" date="2020-06" db="EMBL/GenBank/DDBJ databases">
        <title>Complete genome of Azosprillum oryzae KACC14407.</title>
        <authorList>
            <person name="Kim M."/>
            <person name="Park Y.-J."/>
            <person name="Shin J.-H."/>
        </authorList>
    </citation>
    <scope>NUCLEOTIDE SEQUENCE [LARGE SCALE GENOMIC DNA]</scope>
    <source>
        <strain evidence="3 4">KACC 14407</strain>
        <plasmid evidence="3 4">unnamed6</plasmid>
    </source>
</reference>
<keyword evidence="2" id="KW-0732">Signal</keyword>
<evidence type="ECO:0000256" key="1">
    <source>
        <dbReference type="SAM" id="MobiDB-lite"/>
    </source>
</evidence>
<sequence length="233" mass="25262">MKSFALSTIFSIAALLSAGVANAQQKPVVLSALPSQNFAFCLSSDATVVISTTLQNEVGVVVTNVGNSQTNTSGTVVVAANKFLWQRCRRRVDVRNGGVHPLRWLLLQRWHDEQDHLAERQQSLDLWPDDRYPQPYRRHDVGAGHDDDAGHVGRSGLCGGRRHLDAQQRAERELPVLIDIADPNGACRSDGSEAAAHLPGGRPFPSVMCRRPQTPQGPNEPPGDGSVLTPARA</sequence>
<proteinExistence type="predicted"/>
<keyword evidence="3" id="KW-0614">Plasmid</keyword>
<feature type="signal peptide" evidence="2">
    <location>
        <begin position="1"/>
        <end position="23"/>
    </location>
</feature>
<evidence type="ECO:0000313" key="4">
    <source>
        <dbReference type="Proteomes" id="UP000509702"/>
    </source>
</evidence>
<dbReference type="RefSeq" id="WP_149199490.1">
    <property type="nucleotide sequence ID" value="NZ_BSOV01000045.1"/>
</dbReference>
<keyword evidence="4" id="KW-1185">Reference proteome</keyword>
<gene>
    <name evidence="3" type="ORF">HUE56_25270</name>
</gene>
<accession>A0A6N1AQY5</accession>
<dbReference type="Proteomes" id="UP000509702">
    <property type="component" value="Plasmid unnamed6"/>
</dbReference>
<geneLocation type="plasmid" evidence="3 4">
    <name>unnamed6</name>
</geneLocation>
<feature type="region of interest" description="Disordered" evidence="1">
    <location>
        <begin position="188"/>
        <end position="233"/>
    </location>
</feature>
<evidence type="ECO:0000256" key="2">
    <source>
        <dbReference type="SAM" id="SignalP"/>
    </source>
</evidence>
<dbReference type="EMBL" id="CP054621">
    <property type="protein sequence ID" value="QKS53829.1"/>
    <property type="molecule type" value="Genomic_DNA"/>
</dbReference>
<dbReference type="AlphaFoldDB" id="A0A6N1AQY5"/>
<feature type="chain" id="PRO_5028909955" evidence="2">
    <location>
        <begin position="24"/>
        <end position="233"/>
    </location>
</feature>
<organism evidence="3 4">
    <name type="scientific">Azospirillum oryzae</name>
    <dbReference type="NCBI Taxonomy" id="286727"/>
    <lineage>
        <taxon>Bacteria</taxon>
        <taxon>Pseudomonadati</taxon>
        <taxon>Pseudomonadota</taxon>
        <taxon>Alphaproteobacteria</taxon>
        <taxon>Rhodospirillales</taxon>
        <taxon>Azospirillaceae</taxon>
        <taxon>Azospirillum</taxon>
    </lineage>
</organism>
<evidence type="ECO:0000313" key="3">
    <source>
        <dbReference type="EMBL" id="QKS53829.1"/>
    </source>
</evidence>
<name>A0A6N1AQY5_9PROT</name>
<dbReference type="OrthoDB" id="8479823at2"/>
<protein>
    <submittedName>
        <fullName evidence="3">Uncharacterized protein</fullName>
    </submittedName>
</protein>
<dbReference type="KEGG" id="aoz:HUE56_25270"/>